<keyword evidence="1" id="KW-0732">Signal</keyword>
<evidence type="ECO:0000313" key="4">
    <source>
        <dbReference type="Proteomes" id="UP000821853"/>
    </source>
</evidence>
<accession>A0A9J6GPP7</accession>
<dbReference type="PANTHER" id="PTHR10900:SF80">
    <property type="entry name" value="FASCICLIN-1"/>
    <property type="match status" value="1"/>
</dbReference>
<evidence type="ECO:0000259" key="2">
    <source>
        <dbReference type="PROSITE" id="PS50213"/>
    </source>
</evidence>
<dbReference type="AlphaFoldDB" id="A0A9J6GPP7"/>
<feature type="domain" description="FAS1" evidence="2">
    <location>
        <begin position="314"/>
        <end position="460"/>
    </location>
</feature>
<dbReference type="PANTHER" id="PTHR10900">
    <property type="entry name" value="PERIOSTIN-RELATED"/>
    <property type="match status" value="1"/>
</dbReference>
<dbReference type="SUPFAM" id="SSF82153">
    <property type="entry name" value="FAS1 domain"/>
    <property type="match status" value="4"/>
</dbReference>
<gene>
    <name evidence="3" type="ORF">HPB48_005868</name>
</gene>
<feature type="signal peptide" evidence="1">
    <location>
        <begin position="1"/>
        <end position="18"/>
    </location>
</feature>
<feature type="domain" description="FAS1" evidence="2">
    <location>
        <begin position="18"/>
        <end position="144"/>
    </location>
</feature>
<dbReference type="GO" id="GO:0050839">
    <property type="term" value="F:cell adhesion molecule binding"/>
    <property type="evidence" value="ECO:0007669"/>
    <property type="project" value="TreeGrafter"/>
</dbReference>
<dbReference type="InterPro" id="IPR036378">
    <property type="entry name" value="FAS1_dom_sf"/>
</dbReference>
<evidence type="ECO:0000256" key="1">
    <source>
        <dbReference type="SAM" id="SignalP"/>
    </source>
</evidence>
<dbReference type="InterPro" id="IPR050904">
    <property type="entry name" value="Adhesion/Biosynth-related"/>
</dbReference>
<dbReference type="EMBL" id="JABSTR010000008">
    <property type="protein sequence ID" value="KAH9376657.1"/>
    <property type="molecule type" value="Genomic_DNA"/>
</dbReference>
<dbReference type="GO" id="GO:0005615">
    <property type="term" value="C:extracellular space"/>
    <property type="evidence" value="ECO:0007669"/>
    <property type="project" value="TreeGrafter"/>
</dbReference>
<feature type="domain" description="FAS1" evidence="2">
    <location>
        <begin position="464"/>
        <end position="604"/>
    </location>
</feature>
<comment type="caution">
    <text evidence="3">The sequence shown here is derived from an EMBL/GenBank/DDBJ whole genome shotgun (WGS) entry which is preliminary data.</text>
</comment>
<dbReference type="GO" id="GO:0031012">
    <property type="term" value="C:extracellular matrix"/>
    <property type="evidence" value="ECO:0007669"/>
    <property type="project" value="TreeGrafter"/>
</dbReference>
<feature type="domain" description="FAS1" evidence="2">
    <location>
        <begin position="154"/>
        <end position="308"/>
    </location>
</feature>
<organism evidence="3 4">
    <name type="scientific">Haemaphysalis longicornis</name>
    <name type="common">Bush tick</name>
    <dbReference type="NCBI Taxonomy" id="44386"/>
    <lineage>
        <taxon>Eukaryota</taxon>
        <taxon>Metazoa</taxon>
        <taxon>Ecdysozoa</taxon>
        <taxon>Arthropoda</taxon>
        <taxon>Chelicerata</taxon>
        <taxon>Arachnida</taxon>
        <taxon>Acari</taxon>
        <taxon>Parasitiformes</taxon>
        <taxon>Ixodida</taxon>
        <taxon>Ixodoidea</taxon>
        <taxon>Ixodidae</taxon>
        <taxon>Haemaphysalinae</taxon>
        <taxon>Haemaphysalis</taxon>
    </lineage>
</organism>
<dbReference type="InterPro" id="IPR000782">
    <property type="entry name" value="FAS1_domain"/>
</dbReference>
<dbReference type="Gene3D" id="2.30.180.10">
    <property type="entry name" value="FAS1 domain"/>
    <property type="match status" value="4"/>
</dbReference>
<dbReference type="VEuPathDB" id="VectorBase:HLOH_065133"/>
<feature type="chain" id="PRO_5039918194" description="FAS1 domain-containing protein" evidence="1">
    <location>
        <begin position="19"/>
        <end position="675"/>
    </location>
</feature>
<dbReference type="PROSITE" id="PS50213">
    <property type="entry name" value="FAS1"/>
    <property type="match status" value="4"/>
</dbReference>
<dbReference type="OrthoDB" id="7700931at2759"/>
<protein>
    <recommendedName>
        <fullName evidence="2">FAS1 domain-containing protein</fullName>
    </recommendedName>
</protein>
<dbReference type="SMART" id="SM00554">
    <property type="entry name" value="FAS1"/>
    <property type="match status" value="4"/>
</dbReference>
<dbReference type="OMA" id="MPSHTIY"/>
<reference evidence="3 4" key="1">
    <citation type="journal article" date="2020" name="Cell">
        <title>Large-Scale Comparative Analyses of Tick Genomes Elucidate Their Genetic Diversity and Vector Capacities.</title>
        <authorList>
            <consortium name="Tick Genome and Microbiome Consortium (TIGMIC)"/>
            <person name="Jia N."/>
            <person name="Wang J."/>
            <person name="Shi W."/>
            <person name="Du L."/>
            <person name="Sun Y."/>
            <person name="Zhan W."/>
            <person name="Jiang J.F."/>
            <person name="Wang Q."/>
            <person name="Zhang B."/>
            <person name="Ji P."/>
            <person name="Bell-Sakyi L."/>
            <person name="Cui X.M."/>
            <person name="Yuan T.T."/>
            <person name="Jiang B.G."/>
            <person name="Yang W.F."/>
            <person name="Lam T.T."/>
            <person name="Chang Q.C."/>
            <person name="Ding S.J."/>
            <person name="Wang X.J."/>
            <person name="Zhu J.G."/>
            <person name="Ruan X.D."/>
            <person name="Zhao L."/>
            <person name="Wei J.T."/>
            <person name="Ye R.Z."/>
            <person name="Que T.C."/>
            <person name="Du C.H."/>
            <person name="Zhou Y.H."/>
            <person name="Cheng J.X."/>
            <person name="Dai P.F."/>
            <person name="Guo W.B."/>
            <person name="Han X.H."/>
            <person name="Huang E.J."/>
            <person name="Li L.F."/>
            <person name="Wei W."/>
            <person name="Gao Y.C."/>
            <person name="Liu J.Z."/>
            <person name="Shao H.Z."/>
            <person name="Wang X."/>
            <person name="Wang C.C."/>
            <person name="Yang T.C."/>
            <person name="Huo Q.B."/>
            <person name="Li W."/>
            <person name="Chen H.Y."/>
            <person name="Chen S.E."/>
            <person name="Zhou L.G."/>
            <person name="Ni X.B."/>
            <person name="Tian J.H."/>
            <person name="Sheng Y."/>
            <person name="Liu T."/>
            <person name="Pan Y.S."/>
            <person name="Xia L.Y."/>
            <person name="Li J."/>
            <person name="Zhao F."/>
            <person name="Cao W.C."/>
        </authorList>
    </citation>
    <scope>NUCLEOTIDE SEQUENCE [LARGE SCALE GENOMIC DNA]</scope>
    <source>
        <strain evidence="3">HaeL-2018</strain>
    </source>
</reference>
<dbReference type="Pfam" id="PF02469">
    <property type="entry name" value="Fasciclin"/>
    <property type="match status" value="4"/>
</dbReference>
<dbReference type="Proteomes" id="UP000821853">
    <property type="component" value="Unassembled WGS sequence"/>
</dbReference>
<keyword evidence="4" id="KW-1185">Reference proteome</keyword>
<name>A0A9J6GPP7_HAELO</name>
<dbReference type="GO" id="GO:0030198">
    <property type="term" value="P:extracellular matrix organization"/>
    <property type="evidence" value="ECO:0007669"/>
    <property type="project" value="TreeGrafter"/>
</dbReference>
<proteinExistence type="predicted"/>
<evidence type="ECO:0000313" key="3">
    <source>
        <dbReference type="EMBL" id="KAH9376657.1"/>
    </source>
</evidence>
<dbReference type="GO" id="GO:0007155">
    <property type="term" value="P:cell adhesion"/>
    <property type="evidence" value="ECO:0007669"/>
    <property type="project" value="TreeGrafter"/>
</dbReference>
<sequence>MVLRAAALLCVVASLAAAENVLDAMRNDGELSSFYQLAERVRLFVVYSESSDITCFAPTNEAIQRFLERFPEKQIEPTYHVASLNVAQDNLPSAVPTITKGSPQLYLTRGEDKMFFVNNARVIRWQGMTHEGHRQKLYVIDDVLEAFVPTSGVTPDAFDFLKQPSIYDLYHRLNFFLSRVKMTHEQYLFTEDGFHTYFVPVDDADPARRTRVDMDKFVVQGHVIKNRCLFTRTMGNETYESAAWHSNVRVELSLTNQTDSAEARDVLFVQSNTLSSEPQRKKGVVISKIVKPNIPVKNGVVHLIEKPLMVVDTSIKDFLQGNRHGRVDDFVRLVDYSPDFQRDLNGNQPKTVFVPTNDALKVIPRSVLDSLKINMSGLTLLLRLHMIKNEAVSTDEVLEYGSAGILERESASSRRGLRMSVGHGEHGRVLTVEGGGVNATAVQSDIGTTNGVIHIIDRVLGMPSHTIYEKVSSDPELRETKTFSQQNGWIDRLKDMGKRYTFFAPSDNAWHDFKLENPSEYQKLSTDQFAYHAGQIMERHLVVGKEIPRAELEHLKSIETARGRMGVRNVNGKIHLLWQGREAVIVRADVQATNGVIHVISKVMAGAQGHYFGGHRAASVGRRVLARAGRSSRTLGGRLSLAVALSMLFPLRIGDILFGAVCDAPPWALQSPAKE</sequence>